<dbReference type="RefSeq" id="XP_029323727.1">
    <property type="nucleotide sequence ID" value="XM_029467867.1"/>
</dbReference>
<dbReference type="Proteomes" id="UP000029867">
    <property type="component" value="Unassembled WGS sequence"/>
</dbReference>
<reference evidence="3" key="1">
    <citation type="journal article" date="2014" name="Microb. Cell Fact.">
        <title>Exploiting Issatchenkia orientalis SD108 for succinic acid production.</title>
        <authorList>
            <person name="Xiao H."/>
            <person name="Shao Z."/>
            <person name="Jiang Y."/>
            <person name="Dole S."/>
            <person name="Zhao H."/>
        </authorList>
    </citation>
    <scope>NUCLEOTIDE SEQUENCE [LARGE SCALE GENOMIC DNA]</scope>
    <source>
        <strain evidence="3">SD108</strain>
    </source>
</reference>
<dbReference type="VEuPathDB" id="FungiDB:C5L36_0E03100"/>
<dbReference type="KEGG" id="pkz:C5L36_0E03100"/>
<evidence type="ECO:0000313" key="3">
    <source>
        <dbReference type="Proteomes" id="UP000029867"/>
    </source>
</evidence>
<sequence>MRENGNRPANSRTGQLLLKGQLNEYARKPKKTFDIHDLSMKIEHARKRPRIELEAPSIKPLDGLSLDGIRAITSKYQDLKKRGPTSVIKPKGVSTNPLISQLQEIVDAERASAEHGIQKIQDYDQSDRDYIGVVRAVEYISDSIKIVVLEKDNVRRKLCLGCLWNEWIDLKEGDTVVVSGLESNSALKVGTREVLEWSNKWKKLIESAN</sequence>
<reference evidence="2" key="2">
    <citation type="submission" date="2014-08" db="EMBL/GenBank/DDBJ databases">
        <title>Exploiting Issatchenkia orientalis SD108 for Succinic Acid Production.</title>
        <authorList>
            <person name="Xiao H."/>
            <person name="Shao Z."/>
            <person name="Jiang Y."/>
            <person name="Dole S."/>
            <person name="Zhao H."/>
        </authorList>
    </citation>
    <scope>NUCLEOTIDE SEQUENCE [LARGE SCALE GENOMIC DNA]</scope>
    <source>
        <strain evidence="2">SD108</strain>
    </source>
</reference>
<dbReference type="Proteomes" id="UP000249293">
    <property type="component" value="Chromosome 5"/>
</dbReference>
<gene>
    <name evidence="1" type="ORF">C5L36_0E03100</name>
    <name evidence="2" type="ORF">JL09_g1298</name>
</gene>
<proteinExistence type="predicted"/>
<protein>
    <submittedName>
        <fullName evidence="2">Uncharacterized protein</fullName>
    </submittedName>
</protein>
<dbReference type="GeneID" id="40386110"/>
<reference evidence="1 4" key="3">
    <citation type="submission" date="2018-06" db="EMBL/GenBank/DDBJ databases">
        <title>Population genomics shows no distinction between pathogenic Candida krusei and environmental Pichia kudriavzevii: One species, four names.</title>
        <authorList>
            <person name="Douglass A.P."/>
            <person name="Offei B."/>
            <person name="Braun-Galleani S."/>
            <person name="Coughlan A.Y."/>
            <person name="Martos A."/>
            <person name="Ortiz-Merino R.A."/>
            <person name="Byrne K.P."/>
            <person name="Wolfe K.H."/>
        </authorList>
    </citation>
    <scope>NUCLEOTIDE SEQUENCE [LARGE SCALE GENOMIC DNA]</scope>
    <source>
        <strain evidence="1 4">CBS573</strain>
    </source>
</reference>
<evidence type="ECO:0000313" key="2">
    <source>
        <dbReference type="EMBL" id="KGK39497.1"/>
    </source>
</evidence>
<dbReference type="EMBL" id="JQFK01000008">
    <property type="protein sequence ID" value="KGK39497.1"/>
    <property type="molecule type" value="Genomic_DNA"/>
</dbReference>
<accession>A0A099P5L3</accession>
<dbReference type="OrthoDB" id="10295419at2759"/>
<name>A0A099P5L3_PICKU</name>
<keyword evidence="4" id="KW-1185">Reference proteome</keyword>
<evidence type="ECO:0000313" key="4">
    <source>
        <dbReference type="Proteomes" id="UP000249293"/>
    </source>
</evidence>
<dbReference type="AlphaFoldDB" id="A0A099P5L3"/>
<evidence type="ECO:0000313" key="1">
    <source>
        <dbReference type="EMBL" id="AWU78251.1"/>
    </source>
</evidence>
<organism evidence="2 3">
    <name type="scientific">Pichia kudriavzevii</name>
    <name type="common">Yeast</name>
    <name type="synonym">Issatchenkia orientalis</name>
    <dbReference type="NCBI Taxonomy" id="4909"/>
    <lineage>
        <taxon>Eukaryota</taxon>
        <taxon>Fungi</taxon>
        <taxon>Dikarya</taxon>
        <taxon>Ascomycota</taxon>
        <taxon>Saccharomycotina</taxon>
        <taxon>Pichiomycetes</taxon>
        <taxon>Pichiales</taxon>
        <taxon>Pichiaceae</taxon>
        <taxon>Pichia</taxon>
    </lineage>
</organism>
<dbReference type="HOGENOM" id="CLU_1315554_0_0_1"/>
<dbReference type="EMBL" id="CP028777">
    <property type="protein sequence ID" value="AWU78251.1"/>
    <property type="molecule type" value="Genomic_DNA"/>
</dbReference>